<dbReference type="FunFam" id="3.40.50.2000:FF:000091">
    <property type="entry name" value="Glycosyltransferase"/>
    <property type="match status" value="1"/>
</dbReference>
<accession>A0A5H2WTF2</accession>
<evidence type="ECO:0000313" key="6">
    <source>
        <dbReference type="EMBL" id="BBJ35511.1"/>
    </source>
</evidence>
<dbReference type="AlphaFoldDB" id="A0A5H2WTF2"/>
<dbReference type="EC" id="2.4.1.-" evidence="5"/>
<gene>
    <name evidence="6" type="primary">UFGT4</name>
</gene>
<evidence type="ECO:0000256" key="1">
    <source>
        <dbReference type="ARBA" id="ARBA00009995"/>
    </source>
</evidence>
<dbReference type="InterPro" id="IPR035595">
    <property type="entry name" value="UDP_glycos_trans_CS"/>
</dbReference>
<keyword evidence="2 4" id="KW-0328">Glycosyltransferase</keyword>
<dbReference type="GO" id="GO:0080044">
    <property type="term" value="F:quercetin 7-O-glucosyltransferase activity"/>
    <property type="evidence" value="ECO:0007669"/>
    <property type="project" value="TreeGrafter"/>
</dbReference>
<dbReference type="SUPFAM" id="SSF53756">
    <property type="entry name" value="UDP-Glycosyltransferase/glycogen phosphorylase"/>
    <property type="match status" value="1"/>
</dbReference>
<dbReference type="GO" id="GO:0080043">
    <property type="term" value="F:quercetin 3-O-glucosyltransferase activity"/>
    <property type="evidence" value="ECO:0007669"/>
    <property type="project" value="TreeGrafter"/>
</dbReference>
<reference evidence="6" key="1">
    <citation type="journal article" date="2019" name="Hort. J.">
        <title>Isolation of UDP:flavonoid 3-O-glycosyltransferase (UFGT)-like Genes and Expression Analysis of Genes Associated with Anthocyanin Accumulation in Mango 'Irwin' skin.</title>
        <authorList>
            <person name="Kanzaki S."/>
            <person name="Kamikawa S."/>
            <person name="Ichihi A."/>
            <person name="Tanaka Y."/>
            <person name="Shimizu K."/>
            <person name="Koeda S."/>
            <person name="Utsunomiya N."/>
        </authorList>
    </citation>
    <scope>NUCLEOTIDE SEQUENCE</scope>
</reference>
<dbReference type="EMBL" id="LC474862">
    <property type="protein sequence ID" value="BBJ35511.1"/>
    <property type="molecule type" value="mRNA"/>
</dbReference>
<dbReference type="CDD" id="cd03784">
    <property type="entry name" value="GT1_Gtf-like"/>
    <property type="match status" value="1"/>
</dbReference>
<evidence type="ECO:0000256" key="3">
    <source>
        <dbReference type="ARBA" id="ARBA00022679"/>
    </source>
</evidence>
<keyword evidence="3 4" id="KW-0808">Transferase</keyword>
<organism evidence="6">
    <name type="scientific">Mangifera indica</name>
    <name type="common">Mango</name>
    <dbReference type="NCBI Taxonomy" id="29780"/>
    <lineage>
        <taxon>Eukaryota</taxon>
        <taxon>Viridiplantae</taxon>
        <taxon>Streptophyta</taxon>
        <taxon>Embryophyta</taxon>
        <taxon>Tracheophyta</taxon>
        <taxon>Spermatophyta</taxon>
        <taxon>Magnoliopsida</taxon>
        <taxon>eudicotyledons</taxon>
        <taxon>Gunneridae</taxon>
        <taxon>Pentapetalae</taxon>
        <taxon>rosids</taxon>
        <taxon>malvids</taxon>
        <taxon>Sapindales</taxon>
        <taxon>Anacardiaceae</taxon>
        <taxon>Mangifera</taxon>
    </lineage>
</organism>
<dbReference type="OrthoDB" id="5835829at2759"/>
<evidence type="ECO:0000256" key="5">
    <source>
        <dbReference type="RuleBase" id="RU362057"/>
    </source>
</evidence>
<comment type="similarity">
    <text evidence="1 4">Belongs to the UDP-glycosyltransferase family.</text>
</comment>
<dbReference type="InterPro" id="IPR002213">
    <property type="entry name" value="UDP_glucos_trans"/>
</dbReference>
<dbReference type="PANTHER" id="PTHR11926">
    <property type="entry name" value="GLUCOSYL/GLUCURONOSYL TRANSFERASES"/>
    <property type="match status" value="1"/>
</dbReference>
<dbReference type="PANTHER" id="PTHR11926:SF1560">
    <property type="entry name" value="UDP-GLYCOSYLTRANSFERASE 74E1-RELATED"/>
    <property type="match status" value="1"/>
</dbReference>
<dbReference type="Pfam" id="PF00201">
    <property type="entry name" value="UDPGT"/>
    <property type="match status" value="1"/>
</dbReference>
<dbReference type="Gene3D" id="3.40.50.2000">
    <property type="entry name" value="Glycogen Phosphorylase B"/>
    <property type="match status" value="2"/>
</dbReference>
<proteinExistence type="evidence at transcript level"/>
<dbReference type="PROSITE" id="PS00375">
    <property type="entry name" value="UDPGT"/>
    <property type="match status" value="1"/>
</dbReference>
<protein>
    <recommendedName>
        <fullName evidence="5">Glycosyltransferase</fullName>
        <ecNumber evidence="5">2.4.1.-</ecNumber>
    </recommendedName>
</protein>
<name>A0A5H2WTF2_MANIN</name>
<sequence length="451" mass="49828">MPETKSSRKHIAVLAFPFGTHATPLLGFVRRISEAASDAKFSFFSTAQSNAVLLANRGEVERVKFLDVDSGLPNGYVFNKSDPNAPVVYFLKATPGNFERAVEIVVAETGMEFSCFISDAFMWFAAEMAEKRRVPWIALWTSGPRSLLVHLHTDFLRERLGINGPGEQTLEFFPGLSEIRAMDLPEGLVSGPLDEGVPLLLHKMGQILPKAAAVAANSYEELDLPDVNKLMKTRLPKFLNIGPFTLSSLLLPASDEYCCLEWLEKREKSSVAYISFGSVIQPPLPELTALAEALEARKTPFLWSFRGNPTEQLPLGFLQRTSVYGKMVPWAPQIKILQHSSVGVFVTHGGWNSILESIIGGVPMICRPFFGDQKLNERTLETVWGIGLGIEGRKFTKDGTMKALEVVLCSEQGKIMREKIAVLKKLAFQAVESEGSSTANFKAVMELITKT</sequence>
<evidence type="ECO:0000256" key="2">
    <source>
        <dbReference type="ARBA" id="ARBA00022676"/>
    </source>
</evidence>
<evidence type="ECO:0000256" key="4">
    <source>
        <dbReference type="RuleBase" id="RU003718"/>
    </source>
</evidence>